<protein>
    <recommendedName>
        <fullName evidence="1">DUF4382 domain-containing protein</fullName>
    </recommendedName>
</protein>
<evidence type="ECO:0000313" key="3">
    <source>
        <dbReference type="Proteomes" id="UP001500167"/>
    </source>
</evidence>
<gene>
    <name evidence="2" type="ORF">GCM10022218_35090</name>
</gene>
<dbReference type="EMBL" id="BAAAZK010000007">
    <property type="protein sequence ID" value="GAA4180611.1"/>
    <property type="molecule type" value="Genomic_DNA"/>
</dbReference>
<sequence length="185" mass="20238">MTFMSNTKNTQLIARRMSAVLYLMPLALLILLCSCHKDDSPPPEQAHLKVKVKSDGDQYEAVYLDIQQLWTRTSTGGGKIEANKRLNILEVQKDSIIAGGHVPHGTLQEVMLKVSPTGNQIVRNGSSYPIGTPQGQYIAINIPGDKLLIPNESHALMLDIDLSDFIEETASGKFVLNPSITGVLD</sequence>
<evidence type="ECO:0000313" key="2">
    <source>
        <dbReference type="EMBL" id="GAA4180611.1"/>
    </source>
</evidence>
<accession>A0ABP8AA19</accession>
<evidence type="ECO:0000259" key="1">
    <source>
        <dbReference type="Pfam" id="PF14321"/>
    </source>
</evidence>
<reference evidence="3" key="1">
    <citation type="journal article" date="2019" name="Int. J. Syst. Evol. Microbiol.">
        <title>The Global Catalogue of Microorganisms (GCM) 10K type strain sequencing project: providing services to taxonomists for standard genome sequencing and annotation.</title>
        <authorList>
            <consortium name="The Broad Institute Genomics Platform"/>
            <consortium name="The Broad Institute Genome Sequencing Center for Infectious Disease"/>
            <person name="Wu L."/>
            <person name="Ma J."/>
        </authorList>
    </citation>
    <scope>NUCLEOTIDE SEQUENCE [LARGE SCALE GENOMIC DNA]</scope>
    <source>
        <strain evidence="3">JCM 16722</strain>
    </source>
</reference>
<keyword evidence="3" id="KW-1185">Reference proteome</keyword>
<dbReference type="Proteomes" id="UP001500167">
    <property type="component" value="Unassembled WGS sequence"/>
</dbReference>
<dbReference type="Pfam" id="PF14321">
    <property type="entry name" value="DUF4382"/>
    <property type="match status" value="1"/>
</dbReference>
<name>A0ABP8AA19_9SPHI</name>
<comment type="caution">
    <text evidence="2">The sequence shown here is derived from an EMBL/GenBank/DDBJ whole genome shotgun (WGS) entry which is preliminary data.</text>
</comment>
<organism evidence="2 3">
    <name type="scientific">Sphingobacterium ginsenosidimutans</name>
    <dbReference type="NCBI Taxonomy" id="687845"/>
    <lineage>
        <taxon>Bacteria</taxon>
        <taxon>Pseudomonadati</taxon>
        <taxon>Bacteroidota</taxon>
        <taxon>Sphingobacteriia</taxon>
        <taxon>Sphingobacteriales</taxon>
        <taxon>Sphingobacteriaceae</taxon>
        <taxon>Sphingobacterium</taxon>
    </lineage>
</organism>
<proteinExistence type="predicted"/>
<feature type="domain" description="DUF4382" evidence="1">
    <location>
        <begin position="48"/>
        <end position="178"/>
    </location>
</feature>
<dbReference type="InterPro" id="IPR025491">
    <property type="entry name" value="DUF4382"/>
</dbReference>